<evidence type="ECO:0008006" key="3">
    <source>
        <dbReference type="Google" id="ProtNLM"/>
    </source>
</evidence>
<name>A0ABW0PSK5_9HYPH</name>
<dbReference type="PROSITE" id="PS51318">
    <property type="entry name" value="TAT"/>
    <property type="match status" value="1"/>
</dbReference>
<accession>A0ABW0PSK5</accession>
<gene>
    <name evidence="1" type="ORF">ACFPP9_06110</name>
</gene>
<dbReference type="InterPro" id="IPR006311">
    <property type="entry name" value="TAT_signal"/>
</dbReference>
<sequence>MTTRRDFLRYAALGAGAFTISRALPAFAHEAPRLVDPVSAALERLSAAGWRSLLLEATGGELDIGARDLSSELTKPLSRIDRTYPGFGDFSLAGKSAVEPGSPDRSLLYHAFASPTVVMDPAGRPLGDFPSLAEIEAVENFVYGVHPPTMKDLRDRAGGKPLGIVVFAPQYQNAPMSVHGRHAELCFSRSGIARLGTLAPTYDAKERGFVAADEARPFDFPVLPRRFAPYLAIEMTGAAEAFGPQDPQPGDEKLAFWVPIHKLFSGSECIADLDLEVDLRRNLRNDGLAQFHRFLDLQGLKNNWRGEDLENFPFLIKDERIGSLSQRRGFGGGLLEPRANPLVTAAQYEGRLLTFPVDGKYTSDLGNLQLSAMQVLPLGDEDEQPRYMLDSAQDAQRPAPEYINIRHRVLPNGQIENLNLRPDMDEVIAAGGYEALHYYDGVGDGWIEAICPQLAESVDAVKPAYAMVALPDFFPGVTQRDLMTWWQTEVPEAIRGSLWAIHPLALSQTRIAGNVTLPAGFSLDDTTITAIVTQPGTEPRVAQTPNGPWTVRKTGLPDGSPGLFDPGWDTSQGIYFSDPNLPLQRFMAGYGLGSPFIEDAKLCAALGAYWPGVAPDSTRTFAPDKKIGGRRYPYPTIAPLTDEEIGSAPLADGRYLSWDGVRGPQLIAIEDQPVVAYPNAFRVDYIDMVGTMTAALTARIDAEEYKRRILAMAAIYWALGIRDPEFVQRFGAVDAVNQVLREKATWAVLSFRTVAEGDADLGEAEKVSGANLGDGPGGSPRYRFHVFRWGAQTADPSDQHTTHVEVLEQATAYVRGNTVLIQRAGKPWTVDRSIPT</sequence>
<reference evidence="2" key="1">
    <citation type="journal article" date="2019" name="Int. J. Syst. Evol. Microbiol.">
        <title>The Global Catalogue of Microorganisms (GCM) 10K type strain sequencing project: providing services to taxonomists for standard genome sequencing and annotation.</title>
        <authorList>
            <consortium name="The Broad Institute Genomics Platform"/>
            <consortium name="The Broad Institute Genome Sequencing Center for Infectious Disease"/>
            <person name="Wu L."/>
            <person name="Ma J."/>
        </authorList>
    </citation>
    <scope>NUCLEOTIDE SEQUENCE [LARGE SCALE GENOMIC DNA]</scope>
    <source>
        <strain evidence="2">KACC 12633</strain>
    </source>
</reference>
<organism evidence="1 2">
    <name type="scientific">Kaistia terrae</name>
    <dbReference type="NCBI Taxonomy" id="537017"/>
    <lineage>
        <taxon>Bacteria</taxon>
        <taxon>Pseudomonadati</taxon>
        <taxon>Pseudomonadota</taxon>
        <taxon>Alphaproteobacteria</taxon>
        <taxon>Hyphomicrobiales</taxon>
        <taxon>Kaistiaceae</taxon>
        <taxon>Kaistia</taxon>
    </lineage>
</organism>
<protein>
    <recommendedName>
        <fullName evidence="3">Secreted protein</fullName>
    </recommendedName>
</protein>
<evidence type="ECO:0000313" key="1">
    <source>
        <dbReference type="EMBL" id="MFC5515338.1"/>
    </source>
</evidence>
<dbReference type="RefSeq" id="WP_266342403.1">
    <property type="nucleotide sequence ID" value="NZ_JAPKNH010000001.1"/>
</dbReference>
<keyword evidence="2" id="KW-1185">Reference proteome</keyword>
<evidence type="ECO:0000313" key="2">
    <source>
        <dbReference type="Proteomes" id="UP001596150"/>
    </source>
</evidence>
<dbReference type="EMBL" id="JBHSML010000003">
    <property type="protein sequence ID" value="MFC5515338.1"/>
    <property type="molecule type" value="Genomic_DNA"/>
</dbReference>
<comment type="caution">
    <text evidence="1">The sequence shown here is derived from an EMBL/GenBank/DDBJ whole genome shotgun (WGS) entry which is preliminary data.</text>
</comment>
<dbReference type="Proteomes" id="UP001596150">
    <property type="component" value="Unassembled WGS sequence"/>
</dbReference>
<proteinExistence type="predicted"/>